<comment type="caution">
    <text evidence="2">The sequence shown here is derived from an EMBL/GenBank/DDBJ whole genome shotgun (WGS) entry which is preliminary data.</text>
</comment>
<feature type="transmembrane region" description="Helical" evidence="1">
    <location>
        <begin position="69"/>
        <end position="86"/>
    </location>
</feature>
<protein>
    <recommendedName>
        <fullName evidence="4">Integral membrane protein</fullName>
    </recommendedName>
</protein>
<evidence type="ECO:0000313" key="2">
    <source>
        <dbReference type="EMBL" id="TQM64070.1"/>
    </source>
</evidence>
<sequence>MDFVYNVLVALHLLGMAAVVGGWIAVRSGRTLIAPIVWGARAQLVTGLALVGIASAIKDDSHEVDNTKIAVKLVIALVVVAAAEIGRARTKRGQDAGTLLDVAGGGAVANVLVAALW</sequence>
<reference evidence="2 3" key="1">
    <citation type="submission" date="2019-06" db="EMBL/GenBank/DDBJ databases">
        <title>Genome sequencing of plant associated microbes to promote plant fitness in Sorghum bicolor and Oryza sativa.</title>
        <authorList>
            <person name="Coleman-Derr D."/>
        </authorList>
    </citation>
    <scope>NUCLEOTIDE SEQUENCE [LARGE SCALE GENOMIC DNA]</scope>
    <source>
        <strain evidence="2 3">KV-663</strain>
    </source>
</reference>
<keyword evidence="1" id="KW-0812">Transmembrane</keyword>
<keyword evidence="1" id="KW-0472">Membrane</keyword>
<feature type="transmembrane region" description="Helical" evidence="1">
    <location>
        <begin position="6"/>
        <end position="26"/>
    </location>
</feature>
<keyword evidence="3" id="KW-1185">Reference proteome</keyword>
<gene>
    <name evidence="2" type="ORF">FBY41_0430</name>
</gene>
<evidence type="ECO:0000256" key="1">
    <source>
        <dbReference type="SAM" id="Phobius"/>
    </source>
</evidence>
<organism evidence="2 3">
    <name type="scientific">Humibacillus xanthopallidus</name>
    <dbReference type="NCBI Taxonomy" id="412689"/>
    <lineage>
        <taxon>Bacteria</taxon>
        <taxon>Bacillati</taxon>
        <taxon>Actinomycetota</taxon>
        <taxon>Actinomycetes</taxon>
        <taxon>Micrococcales</taxon>
        <taxon>Intrasporangiaceae</taxon>
        <taxon>Humibacillus</taxon>
    </lineage>
</organism>
<feature type="transmembrane region" description="Helical" evidence="1">
    <location>
        <begin position="38"/>
        <end position="57"/>
    </location>
</feature>
<dbReference type="EMBL" id="VFPM01000001">
    <property type="protein sequence ID" value="TQM64070.1"/>
    <property type="molecule type" value="Genomic_DNA"/>
</dbReference>
<accession>A0A543I0N6</accession>
<dbReference type="Proteomes" id="UP000316747">
    <property type="component" value="Unassembled WGS sequence"/>
</dbReference>
<keyword evidence="1" id="KW-1133">Transmembrane helix</keyword>
<evidence type="ECO:0008006" key="4">
    <source>
        <dbReference type="Google" id="ProtNLM"/>
    </source>
</evidence>
<name>A0A543I0N6_9MICO</name>
<dbReference type="OrthoDB" id="3830423at2"/>
<dbReference type="AlphaFoldDB" id="A0A543I0N6"/>
<proteinExistence type="predicted"/>
<evidence type="ECO:0000313" key="3">
    <source>
        <dbReference type="Proteomes" id="UP000316747"/>
    </source>
</evidence>